<organism evidence="8">
    <name type="scientific">marine sediment metagenome</name>
    <dbReference type="NCBI Taxonomy" id="412755"/>
    <lineage>
        <taxon>unclassified sequences</taxon>
        <taxon>metagenomes</taxon>
        <taxon>ecological metagenomes</taxon>
    </lineage>
</organism>
<evidence type="ECO:0000256" key="1">
    <source>
        <dbReference type="ARBA" id="ARBA00000085"/>
    </source>
</evidence>
<evidence type="ECO:0000259" key="6">
    <source>
        <dbReference type="PROSITE" id="PS50112"/>
    </source>
</evidence>
<dbReference type="NCBIfam" id="TIGR00229">
    <property type="entry name" value="sensory_box"/>
    <property type="match status" value="1"/>
</dbReference>
<dbReference type="SUPFAM" id="SSF55785">
    <property type="entry name" value="PYP-like sensor domain (PAS domain)"/>
    <property type="match status" value="2"/>
</dbReference>
<evidence type="ECO:0000313" key="8">
    <source>
        <dbReference type="EMBL" id="GAI13635.1"/>
    </source>
</evidence>
<dbReference type="EC" id="2.7.13.3" evidence="2"/>
<dbReference type="InterPro" id="IPR000700">
    <property type="entry name" value="PAS-assoc_C"/>
</dbReference>
<comment type="catalytic activity">
    <reaction evidence="1">
        <text>ATP + protein L-histidine = ADP + protein N-phospho-L-histidine.</text>
        <dbReference type="EC" id="2.7.13.3"/>
    </reaction>
</comment>
<evidence type="ECO:0000259" key="7">
    <source>
        <dbReference type="PROSITE" id="PS50113"/>
    </source>
</evidence>
<dbReference type="EMBL" id="BARV01011914">
    <property type="protein sequence ID" value="GAI13635.1"/>
    <property type="molecule type" value="Genomic_DNA"/>
</dbReference>
<dbReference type="Pfam" id="PF13188">
    <property type="entry name" value="PAS_8"/>
    <property type="match status" value="1"/>
</dbReference>
<evidence type="ECO:0000256" key="3">
    <source>
        <dbReference type="ARBA" id="ARBA00022553"/>
    </source>
</evidence>
<feature type="domain" description="PAC" evidence="7">
    <location>
        <begin position="65"/>
        <end position="117"/>
    </location>
</feature>
<feature type="non-terminal residue" evidence="8">
    <location>
        <position position="228"/>
    </location>
</feature>
<sequence length="228" mass="26032">ETEDSYFEVDLGGHLTFVNSSVCHNLGYSRKELIGMSYKNFTLKDDIESVFRTFNKVYRTGKPNKGFPWKIMHKDGSHGFAETSVSPLRNDKDEIIGFRGVGRDITERKRAEEVLKTERNKLQSLINAMEDGLTIQDRDYTIIYQNEPLKEIFGDQLGEKCYRIYEGREKGKVPILEPVIGKGKLVAEATSLARDMVNEPANYMTPSQMVEAAKEIASKYNLELKVFD</sequence>
<dbReference type="CDD" id="cd00130">
    <property type="entry name" value="PAS"/>
    <property type="match status" value="1"/>
</dbReference>
<evidence type="ECO:0000256" key="5">
    <source>
        <dbReference type="ARBA" id="ARBA00022777"/>
    </source>
</evidence>
<comment type="caution">
    <text evidence="8">The sequence shown here is derived from an EMBL/GenBank/DDBJ whole genome shotgun (WGS) entry which is preliminary data.</text>
</comment>
<dbReference type="PANTHER" id="PTHR43304">
    <property type="entry name" value="PHYTOCHROME-LIKE PROTEIN CPH1"/>
    <property type="match status" value="1"/>
</dbReference>
<evidence type="ECO:0000256" key="4">
    <source>
        <dbReference type="ARBA" id="ARBA00022679"/>
    </source>
</evidence>
<dbReference type="GO" id="GO:0004673">
    <property type="term" value="F:protein histidine kinase activity"/>
    <property type="evidence" value="ECO:0007669"/>
    <property type="project" value="UniProtKB-EC"/>
</dbReference>
<name>X1MG13_9ZZZZ</name>
<keyword evidence="4" id="KW-0808">Transferase</keyword>
<proteinExistence type="predicted"/>
<dbReference type="InterPro" id="IPR001610">
    <property type="entry name" value="PAC"/>
</dbReference>
<evidence type="ECO:0000256" key="2">
    <source>
        <dbReference type="ARBA" id="ARBA00012438"/>
    </source>
</evidence>
<reference evidence="8" key="1">
    <citation type="journal article" date="2014" name="Front. Microbiol.">
        <title>High frequency of phylogenetically diverse reductive dehalogenase-homologous genes in deep subseafloor sedimentary metagenomes.</title>
        <authorList>
            <person name="Kawai M."/>
            <person name="Futagami T."/>
            <person name="Toyoda A."/>
            <person name="Takaki Y."/>
            <person name="Nishi S."/>
            <person name="Hori S."/>
            <person name="Arai W."/>
            <person name="Tsubouchi T."/>
            <person name="Morono Y."/>
            <person name="Uchiyama I."/>
            <person name="Ito T."/>
            <person name="Fujiyama A."/>
            <person name="Inagaki F."/>
            <person name="Takami H."/>
        </authorList>
    </citation>
    <scope>NUCLEOTIDE SEQUENCE</scope>
    <source>
        <strain evidence="8">Expedition CK06-06</strain>
    </source>
</reference>
<protein>
    <recommendedName>
        <fullName evidence="2">histidine kinase</fullName>
        <ecNumber evidence="2">2.7.13.3</ecNumber>
    </recommendedName>
</protein>
<gene>
    <name evidence="8" type="ORF">S06H3_22336</name>
</gene>
<keyword evidence="3" id="KW-0597">Phosphoprotein</keyword>
<dbReference type="SUPFAM" id="SSF53187">
    <property type="entry name" value="Zn-dependent exopeptidases"/>
    <property type="match status" value="1"/>
</dbReference>
<accession>X1MG13</accession>
<dbReference type="PROSITE" id="PS50113">
    <property type="entry name" value="PAC"/>
    <property type="match status" value="1"/>
</dbReference>
<dbReference type="InterPro" id="IPR035965">
    <property type="entry name" value="PAS-like_dom_sf"/>
</dbReference>
<dbReference type="InterPro" id="IPR052162">
    <property type="entry name" value="Sensor_kinase/Photoreceptor"/>
</dbReference>
<dbReference type="AlphaFoldDB" id="X1MG13"/>
<dbReference type="PROSITE" id="PS50112">
    <property type="entry name" value="PAS"/>
    <property type="match status" value="1"/>
</dbReference>
<feature type="domain" description="PAS" evidence="6">
    <location>
        <begin position="1"/>
        <end position="61"/>
    </location>
</feature>
<dbReference type="Gene3D" id="3.30.450.20">
    <property type="entry name" value="PAS domain"/>
    <property type="match status" value="2"/>
</dbReference>
<dbReference type="Pfam" id="PF13426">
    <property type="entry name" value="PAS_9"/>
    <property type="match status" value="1"/>
</dbReference>
<dbReference type="SMART" id="SM00086">
    <property type="entry name" value="PAC"/>
    <property type="match status" value="1"/>
</dbReference>
<dbReference type="InterPro" id="IPR000014">
    <property type="entry name" value="PAS"/>
</dbReference>
<dbReference type="PANTHER" id="PTHR43304:SF1">
    <property type="entry name" value="PAC DOMAIN-CONTAINING PROTEIN"/>
    <property type="match status" value="1"/>
</dbReference>
<keyword evidence="5" id="KW-0418">Kinase</keyword>
<dbReference type="Gene3D" id="3.40.630.10">
    <property type="entry name" value="Zn peptidases"/>
    <property type="match status" value="1"/>
</dbReference>
<feature type="non-terminal residue" evidence="8">
    <location>
        <position position="1"/>
    </location>
</feature>